<gene>
    <name evidence="1" type="ORF">GCM10023320_62520</name>
</gene>
<evidence type="ECO:0000313" key="2">
    <source>
        <dbReference type="Proteomes" id="UP001500804"/>
    </source>
</evidence>
<organism evidence="1 2">
    <name type="scientific">Pseudonocardia adelaidensis</name>
    <dbReference type="NCBI Taxonomy" id="648754"/>
    <lineage>
        <taxon>Bacteria</taxon>
        <taxon>Bacillati</taxon>
        <taxon>Actinomycetota</taxon>
        <taxon>Actinomycetes</taxon>
        <taxon>Pseudonocardiales</taxon>
        <taxon>Pseudonocardiaceae</taxon>
        <taxon>Pseudonocardia</taxon>
    </lineage>
</organism>
<name>A0ABP9NV00_9PSEU</name>
<keyword evidence="2" id="KW-1185">Reference proteome</keyword>
<accession>A0ABP9NV00</accession>
<dbReference type="Proteomes" id="UP001500804">
    <property type="component" value="Unassembled WGS sequence"/>
</dbReference>
<reference evidence="2" key="1">
    <citation type="journal article" date="2019" name="Int. J. Syst. Evol. Microbiol.">
        <title>The Global Catalogue of Microorganisms (GCM) 10K type strain sequencing project: providing services to taxonomists for standard genome sequencing and annotation.</title>
        <authorList>
            <consortium name="The Broad Institute Genomics Platform"/>
            <consortium name="The Broad Institute Genome Sequencing Center for Infectious Disease"/>
            <person name="Wu L."/>
            <person name="Ma J."/>
        </authorList>
    </citation>
    <scope>NUCLEOTIDE SEQUENCE [LARGE SCALE GENOMIC DNA]</scope>
    <source>
        <strain evidence="2">JCM 18302</strain>
    </source>
</reference>
<evidence type="ECO:0000313" key="1">
    <source>
        <dbReference type="EMBL" id="GAA5134557.1"/>
    </source>
</evidence>
<dbReference type="EMBL" id="BAABJO010000030">
    <property type="protein sequence ID" value="GAA5134557.1"/>
    <property type="molecule type" value="Genomic_DNA"/>
</dbReference>
<proteinExistence type="predicted"/>
<protein>
    <submittedName>
        <fullName evidence="1">Uncharacterized protein</fullName>
    </submittedName>
</protein>
<dbReference type="RefSeq" id="WP_345609972.1">
    <property type="nucleotide sequence ID" value="NZ_BAABJO010000030.1"/>
</dbReference>
<sequence length="205" mass="21802">MAGAKLLFPVGHDLGAFHPGDGESGPVQQVRLGSELVELSDSEFLVWTLAHGLVDDDGQSVPITEAAILDYADEPGSVHSLAERGLLVEVVPGSPESVQFASIHQLLPLAMGLGNSRDQPWLFAVGLLYRPLVVMTGAMYDLWQWAHLSPNLWLACRELAAVATGAGIADPEQTEPELVLAGALGSLHQLLALRVACLDTRIEGL</sequence>
<comment type="caution">
    <text evidence="1">The sequence shown here is derived from an EMBL/GenBank/DDBJ whole genome shotgun (WGS) entry which is preliminary data.</text>
</comment>